<dbReference type="PROSITE" id="PS00018">
    <property type="entry name" value="EF_HAND_1"/>
    <property type="match status" value="1"/>
</dbReference>
<dbReference type="Pfam" id="PF05419">
    <property type="entry name" value="GUN4"/>
    <property type="match status" value="1"/>
</dbReference>
<dbReference type="Pfam" id="PF07963">
    <property type="entry name" value="N_methyl"/>
    <property type="match status" value="1"/>
</dbReference>
<dbReference type="AlphaFoldDB" id="A0A928VTA0"/>
<proteinExistence type="predicted"/>
<dbReference type="Proteomes" id="UP000625316">
    <property type="component" value="Unassembled WGS sequence"/>
</dbReference>
<dbReference type="Gene3D" id="3.30.700.10">
    <property type="entry name" value="Glycoprotein, Type 4 Pilin"/>
    <property type="match status" value="1"/>
</dbReference>
<accession>A0A928VTA0</accession>
<dbReference type="InterPro" id="IPR018247">
    <property type="entry name" value="EF_Hand_1_Ca_BS"/>
</dbReference>
<dbReference type="SUPFAM" id="SSF54523">
    <property type="entry name" value="Pili subunits"/>
    <property type="match status" value="1"/>
</dbReference>
<gene>
    <name evidence="3" type="ORF">IQ266_26600</name>
</gene>
<dbReference type="SUPFAM" id="SSF140869">
    <property type="entry name" value="GUN4-like"/>
    <property type="match status" value="1"/>
</dbReference>
<dbReference type="RefSeq" id="WP_264328117.1">
    <property type="nucleotide sequence ID" value="NZ_JADEXQ010000176.1"/>
</dbReference>
<keyword evidence="1" id="KW-0812">Transmembrane</keyword>
<name>A0A928VTA0_9CYAN</name>
<reference evidence="3" key="1">
    <citation type="submission" date="2020-10" db="EMBL/GenBank/DDBJ databases">
        <authorList>
            <person name="Castelo-Branco R."/>
            <person name="Eusebio N."/>
            <person name="Adriana R."/>
            <person name="Vieira A."/>
            <person name="Brugerolle De Fraissinette N."/>
            <person name="Rezende De Castro R."/>
            <person name="Schneider M.P."/>
            <person name="Vasconcelos V."/>
            <person name="Leao P.N."/>
        </authorList>
    </citation>
    <scope>NUCLEOTIDE SEQUENCE</scope>
    <source>
        <strain evidence="3">LEGE 11480</strain>
    </source>
</reference>
<dbReference type="NCBIfam" id="TIGR02532">
    <property type="entry name" value="IV_pilin_GFxxxE"/>
    <property type="match status" value="1"/>
</dbReference>
<evidence type="ECO:0000259" key="2">
    <source>
        <dbReference type="Pfam" id="PF05419"/>
    </source>
</evidence>
<dbReference type="InterPro" id="IPR012902">
    <property type="entry name" value="N_methyl_site"/>
</dbReference>
<dbReference type="EMBL" id="JADEXQ010000176">
    <property type="protein sequence ID" value="MBE9033308.1"/>
    <property type="molecule type" value="Genomic_DNA"/>
</dbReference>
<sequence length="200" mass="23296">MYRYKYNRSNRFRSGYTLPELLVSIVIAGILASLVISIFFGVLNKARFVADVSEMSRLIRNEQYQDANNKWESIMLDMLDRNGDRKLSNLEFTRIPCDKLRKLDAPWSAVQGGMVRQYSIFYEIFNRLNNKGLISGKNYITEFFLRLGWQDSKDNSSLLYQFSHLGGSAEVPPGNLPRHLLVEDSKNWHPDIRLFQCKML</sequence>
<feature type="domain" description="GUN4-like" evidence="2">
    <location>
        <begin position="51"/>
        <end position="178"/>
    </location>
</feature>
<dbReference type="InterPro" id="IPR008629">
    <property type="entry name" value="GUN4-like"/>
</dbReference>
<keyword evidence="4" id="KW-1185">Reference proteome</keyword>
<keyword evidence="1" id="KW-0472">Membrane</keyword>
<dbReference type="PROSITE" id="PS00409">
    <property type="entry name" value="PROKAR_NTER_METHYL"/>
    <property type="match status" value="1"/>
</dbReference>
<keyword evidence="1" id="KW-1133">Transmembrane helix</keyword>
<organism evidence="3 4">
    <name type="scientific">Romeriopsis navalis LEGE 11480</name>
    <dbReference type="NCBI Taxonomy" id="2777977"/>
    <lineage>
        <taxon>Bacteria</taxon>
        <taxon>Bacillati</taxon>
        <taxon>Cyanobacteriota</taxon>
        <taxon>Cyanophyceae</taxon>
        <taxon>Leptolyngbyales</taxon>
        <taxon>Leptolyngbyaceae</taxon>
        <taxon>Romeriopsis</taxon>
        <taxon>Romeriopsis navalis</taxon>
    </lineage>
</organism>
<dbReference type="InterPro" id="IPR045584">
    <property type="entry name" value="Pilin-like"/>
</dbReference>
<comment type="caution">
    <text evidence="3">The sequence shown here is derived from an EMBL/GenBank/DDBJ whole genome shotgun (WGS) entry which is preliminary data.</text>
</comment>
<evidence type="ECO:0000313" key="4">
    <source>
        <dbReference type="Proteomes" id="UP000625316"/>
    </source>
</evidence>
<dbReference type="InterPro" id="IPR037215">
    <property type="entry name" value="GUN4-like_sf"/>
</dbReference>
<protein>
    <submittedName>
        <fullName evidence="3">GUN4 domain-containing protein</fullName>
    </submittedName>
</protein>
<evidence type="ECO:0000313" key="3">
    <source>
        <dbReference type="EMBL" id="MBE9033308.1"/>
    </source>
</evidence>
<feature type="transmembrane region" description="Helical" evidence="1">
    <location>
        <begin position="21"/>
        <end position="43"/>
    </location>
</feature>
<evidence type="ECO:0000256" key="1">
    <source>
        <dbReference type="SAM" id="Phobius"/>
    </source>
</evidence>